<dbReference type="InterPro" id="IPR003265">
    <property type="entry name" value="HhH-GPD_domain"/>
</dbReference>
<dbReference type="InterPro" id="IPR023170">
    <property type="entry name" value="HhH_base_excis_C"/>
</dbReference>
<dbReference type="EMBL" id="LIBJ01000085">
    <property type="protein sequence ID" value="KRO48466.1"/>
    <property type="molecule type" value="Genomic_DNA"/>
</dbReference>
<dbReference type="Pfam" id="PF00730">
    <property type="entry name" value="HhH-GPD"/>
    <property type="match status" value="1"/>
</dbReference>
<dbReference type="InterPro" id="IPR044298">
    <property type="entry name" value="MIG/MutY"/>
</dbReference>
<dbReference type="GO" id="GO:0046872">
    <property type="term" value="F:metal ion binding"/>
    <property type="evidence" value="ECO:0007669"/>
    <property type="project" value="UniProtKB-KW"/>
</dbReference>
<comment type="catalytic activity">
    <reaction evidence="1">
        <text>Hydrolyzes free adenine bases from 7,8-dihydro-8-oxoguanine:adenine mismatched double-stranded DNA, leaving an apurinic site.</text>
        <dbReference type="EC" id="3.2.2.31"/>
    </reaction>
</comment>
<evidence type="ECO:0000256" key="8">
    <source>
        <dbReference type="ARBA" id="ARBA00022763"/>
    </source>
</evidence>
<proteinExistence type="inferred from homology"/>
<dbReference type="Gene3D" id="1.10.340.30">
    <property type="entry name" value="Hypothetical protein, domain 2"/>
    <property type="match status" value="1"/>
</dbReference>
<evidence type="ECO:0000313" key="15">
    <source>
        <dbReference type="EMBL" id="KRO48466.1"/>
    </source>
</evidence>
<dbReference type="Pfam" id="PF00633">
    <property type="entry name" value="HHH"/>
    <property type="match status" value="1"/>
</dbReference>
<keyword evidence="8" id="KW-0227">DNA damage</keyword>
<comment type="similarity">
    <text evidence="3">Belongs to the Nth/MutY family.</text>
</comment>
<dbReference type="CDD" id="cd00056">
    <property type="entry name" value="ENDO3c"/>
    <property type="match status" value="1"/>
</dbReference>
<evidence type="ECO:0000256" key="13">
    <source>
        <dbReference type="ARBA" id="ARBA00023295"/>
    </source>
</evidence>
<dbReference type="SUPFAM" id="SSF48150">
    <property type="entry name" value="DNA-glycosylase"/>
    <property type="match status" value="1"/>
</dbReference>
<keyword evidence="10" id="KW-0408">Iron</keyword>
<evidence type="ECO:0000256" key="3">
    <source>
        <dbReference type="ARBA" id="ARBA00008343"/>
    </source>
</evidence>
<dbReference type="Gene3D" id="1.10.1670.10">
    <property type="entry name" value="Helix-hairpin-Helix base-excision DNA repair enzymes (C-terminal)"/>
    <property type="match status" value="1"/>
</dbReference>
<sequence length="255" mass="27718">MLVSEVMSQQTQVHRVVPKFNLFLEQFPTPTVCAGATLGELLEIWQGLGYPRRCRNLHEAAKVMVLRHNGEVPATLEELVALPGVGDYTARAVMAFADHADVGVVDTNVARVLARVHNKVLGKKEVQLIADAIVPEGLGWEWNQVMMDFGATVCSARAPKCASCIINDHCGWRKIGGDDPAPATAGTSKPQSRFEGSDRQARGKLMKALVSGAVRIADAAKVMGLMEHQERSDVIVRGLLEDGLIAQVNGWYQQP</sequence>
<dbReference type="PANTHER" id="PTHR42944">
    <property type="entry name" value="ADENINE DNA GLYCOSYLASE"/>
    <property type="match status" value="1"/>
</dbReference>
<dbReference type="InterPro" id="IPR003651">
    <property type="entry name" value="Endonuclease3_FeS-loop_motif"/>
</dbReference>
<keyword evidence="12" id="KW-0234">DNA repair</keyword>
<protein>
    <recommendedName>
        <fullName evidence="5">Adenine DNA glycosylase</fullName>
        <ecNumber evidence="4">3.2.2.31</ecNumber>
    </recommendedName>
</protein>
<organism evidence="15 16">
    <name type="scientific">Acidimicrobiia bacterium BACL6 MAG-120924-bin43</name>
    <dbReference type="NCBI Taxonomy" id="1655583"/>
    <lineage>
        <taxon>Bacteria</taxon>
        <taxon>Bacillati</taxon>
        <taxon>Actinomycetota</taxon>
        <taxon>Acidimicrobiia</taxon>
        <taxon>acIV cluster</taxon>
    </lineage>
</organism>
<evidence type="ECO:0000256" key="9">
    <source>
        <dbReference type="ARBA" id="ARBA00022801"/>
    </source>
</evidence>
<dbReference type="GO" id="GO:0034039">
    <property type="term" value="F:8-oxo-7,8-dihydroguanine DNA N-glycosylase activity"/>
    <property type="evidence" value="ECO:0007669"/>
    <property type="project" value="TreeGrafter"/>
</dbReference>
<feature type="domain" description="HhH-GPD" evidence="14">
    <location>
        <begin position="7"/>
        <end position="152"/>
    </location>
</feature>
<keyword evidence="11" id="KW-0411">Iron-sulfur</keyword>
<evidence type="ECO:0000256" key="12">
    <source>
        <dbReference type="ARBA" id="ARBA00023204"/>
    </source>
</evidence>
<evidence type="ECO:0000256" key="7">
    <source>
        <dbReference type="ARBA" id="ARBA00022723"/>
    </source>
</evidence>
<dbReference type="GO" id="GO:0035485">
    <property type="term" value="F:adenine/guanine mispair binding"/>
    <property type="evidence" value="ECO:0007669"/>
    <property type="project" value="TreeGrafter"/>
</dbReference>
<evidence type="ECO:0000256" key="11">
    <source>
        <dbReference type="ARBA" id="ARBA00023014"/>
    </source>
</evidence>
<evidence type="ECO:0000256" key="4">
    <source>
        <dbReference type="ARBA" id="ARBA00012045"/>
    </source>
</evidence>
<reference evidence="15 16" key="1">
    <citation type="submission" date="2015-10" db="EMBL/GenBank/DDBJ databases">
        <title>Metagenome-Assembled Genomes uncover a global brackish microbiome.</title>
        <authorList>
            <person name="Hugerth L.W."/>
            <person name="Larsson J."/>
            <person name="Alneberg J."/>
            <person name="Lindh M.V."/>
            <person name="Legrand C."/>
            <person name="Pinhassi J."/>
            <person name="Andersson A.F."/>
        </authorList>
    </citation>
    <scope>NUCLEOTIDE SEQUENCE [LARGE SCALE GENOMIC DNA]</scope>
    <source>
        <strain evidence="15">BACL6 MAG-120924-bin43</strain>
    </source>
</reference>
<dbReference type="PANTHER" id="PTHR42944:SF1">
    <property type="entry name" value="ADENINE DNA GLYCOSYLASE"/>
    <property type="match status" value="1"/>
</dbReference>
<dbReference type="InterPro" id="IPR004036">
    <property type="entry name" value="Endonuclease-III-like_CS2"/>
</dbReference>
<evidence type="ECO:0000256" key="10">
    <source>
        <dbReference type="ARBA" id="ARBA00023004"/>
    </source>
</evidence>
<gene>
    <name evidence="15" type="ORF">ABR75_02210</name>
</gene>
<dbReference type="SMART" id="SM00525">
    <property type="entry name" value="FES"/>
    <property type="match status" value="1"/>
</dbReference>
<comment type="caution">
    <text evidence="15">The sequence shown here is derived from an EMBL/GenBank/DDBJ whole genome shotgun (WGS) entry which is preliminary data.</text>
</comment>
<evidence type="ECO:0000256" key="1">
    <source>
        <dbReference type="ARBA" id="ARBA00000843"/>
    </source>
</evidence>
<name>A0A0R2QHI6_9ACTN</name>
<keyword evidence="13" id="KW-0326">Glycosidase</keyword>
<dbReference type="InterPro" id="IPR011257">
    <property type="entry name" value="DNA_glycosylase"/>
</dbReference>
<dbReference type="EC" id="3.2.2.31" evidence="4"/>
<dbReference type="SMART" id="SM00478">
    <property type="entry name" value="ENDO3c"/>
    <property type="match status" value="1"/>
</dbReference>
<evidence type="ECO:0000313" key="16">
    <source>
        <dbReference type="Proteomes" id="UP000051017"/>
    </source>
</evidence>
<dbReference type="GO" id="GO:0006284">
    <property type="term" value="P:base-excision repair"/>
    <property type="evidence" value="ECO:0007669"/>
    <property type="project" value="InterPro"/>
</dbReference>
<dbReference type="Proteomes" id="UP000051017">
    <property type="component" value="Unassembled WGS sequence"/>
</dbReference>
<dbReference type="PROSITE" id="PS01155">
    <property type="entry name" value="ENDONUCLEASE_III_2"/>
    <property type="match status" value="1"/>
</dbReference>
<evidence type="ECO:0000256" key="2">
    <source>
        <dbReference type="ARBA" id="ARBA00001966"/>
    </source>
</evidence>
<dbReference type="GO" id="GO:0032357">
    <property type="term" value="F:oxidized purine DNA binding"/>
    <property type="evidence" value="ECO:0007669"/>
    <property type="project" value="TreeGrafter"/>
</dbReference>
<comment type="cofactor">
    <cofactor evidence="2">
        <name>[4Fe-4S] cluster</name>
        <dbReference type="ChEBI" id="CHEBI:49883"/>
    </cofactor>
</comment>
<evidence type="ECO:0000256" key="6">
    <source>
        <dbReference type="ARBA" id="ARBA00022485"/>
    </source>
</evidence>
<dbReference type="InterPro" id="IPR000445">
    <property type="entry name" value="HhH_motif"/>
</dbReference>
<evidence type="ECO:0000259" key="14">
    <source>
        <dbReference type="SMART" id="SM00478"/>
    </source>
</evidence>
<keyword evidence="7" id="KW-0479">Metal-binding</keyword>
<keyword evidence="6" id="KW-0004">4Fe-4S</keyword>
<dbReference type="GO" id="GO:0051539">
    <property type="term" value="F:4 iron, 4 sulfur cluster binding"/>
    <property type="evidence" value="ECO:0007669"/>
    <property type="project" value="UniProtKB-KW"/>
</dbReference>
<accession>A0A0R2QHI6</accession>
<evidence type="ECO:0000256" key="5">
    <source>
        <dbReference type="ARBA" id="ARBA00022023"/>
    </source>
</evidence>
<dbReference type="GO" id="GO:0006298">
    <property type="term" value="P:mismatch repair"/>
    <property type="evidence" value="ECO:0007669"/>
    <property type="project" value="TreeGrafter"/>
</dbReference>
<dbReference type="AlphaFoldDB" id="A0A0R2QHI6"/>
<keyword evidence="9" id="KW-0378">Hydrolase</keyword>
<dbReference type="GO" id="GO:0000701">
    <property type="term" value="F:purine-specific mismatch base pair DNA N-glycosylase activity"/>
    <property type="evidence" value="ECO:0007669"/>
    <property type="project" value="UniProtKB-EC"/>
</dbReference>